<gene>
    <name evidence="2" type="ORF">C7212DRAFT_342425</name>
</gene>
<reference evidence="2 3" key="1">
    <citation type="submission" date="2018-03" db="EMBL/GenBank/DDBJ databases">
        <title>Genomes of Pezizomycetes fungi and the evolution of truffles.</title>
        <authorList>
            <person name="Murat C."/>
            <person name="Payen T."/>
            <person name="Noel B."/>
            <person name="Kuo A."/>
            <person name="Martin F.M."/>
        </authorList>
    </citation>
    <scope>NUCLEOTIDE SEQUENCE [LARGE SCALE GENOMIC DNA]</scope>
    <source>
        <strain evidence="2">091103-1</strain>
    </source>
</reference>
<feature type="region of interest" description="Disordered" evidence="1">
    <location>
        <begin position="24"/>
        <end position="81"/>
    </location>
</feature>
<dbReference type="AlphaFoldDB" id="A0A317SUJ6"/>
<sequence>MRRLAVHPLSAHYPSLCGKEELLLEERYESEGQEGPESESERDSSPIQRPRLQPPETGNAPPEAPHSPDARNSTSETGAEEGISQIALEELALLLTSTGESSEYCHGENGAEELAVELQNYMYILHDAADENWAREKEGYVCILMEAVLEGFDAEDEGVRIDFAASAQKRAFCDEEGVRRYDGSKRRRIVGDEKYLTGRKAGWV</sequence>
<name>A0A317SUJ6_9PEZI</name>
<evidence type="ECO:0000313" key="2">
    <source>
        <dbReference type="EMBL" id="PWW78004.1"/>
    </source>
</evidence>
<evidence type="ECO:0000256" key="1">
    <source>
        <dbReference type="SAM" id="MobiDB-lite"/>
    </source>
</evidence>
<dbReference type="EMBL" id="PYWC01000018">
    <property type="protein sequence ID" value="PWW78004.1"/>
    <property type="molecule type" value="Genomic_DNA"/>
</dbReference>
<accession>A0A317SUJ6</accession>
<protein>
    <submittedName>
        <fullName evidence="2">Uncharacterized protein</fullName>
    </submittedName>
</protein>
<keyword evidence="3" id="KW-1185">Reference proteome</keyword>
<dbReference type="OrthoDB" id="5426144at2759"/>
<dbReference type="Proteomes" id="UP000246991">
    <property type="component" value="Unassembled WGS sequence"/>
</dbReference>
<organism evidence="2 3">
    <name type="scientific">Tuber magnatum</name>
    <name type="common">white Piedmont truffle</name>
    <dbReference type="NCBI Taxonomy" id="42249"/>
    <lineage>
        <taxon>Eukaryota</taxon>
        <taxon>Fungi</taxon>
        <taxon>Dikarya</taxon>
        <taxon>Ascomycota</taxon>
        <taxon>Pezizomycotina</taxon>
        <taxon>Pezizomycetes</taxon>
        <taxon>Pezizales</taxon>
        <taxon>Tuberaceae</taxon>
        <taxon>Tuber</taxon>
    </lineage>
</organism>
<proteinExistence type="predicted"/>
<evidence type="ECO:0000313" key="3">
    <source>
        <dbReference type="Proteomes" id="UP000246991"/>
    </source>
</evidence>
<comment type="caution">
    <text evidence="2">The sequence shown here is derived from an EMBL/GenBank/DDBJ whole genome shotgun (WGS) entry which is preliminary data.</text>
</comment>